<protein>
    <submittedName>
        <fullName evidence="1">Uncharacterized protein</fullName>
    </submittedName>
</protein>
<sequence>MIKLNDEDIREAKKSLKEKGIKPEDVKNLPPIEDLCKITPPSSMIEPFFVAVCGLFTRLCPRFTDLCGLSMRLCLFADFVYVGPSLYIEFCGLFPWLWPHFVGSVYVSLPLYIDFRGLFTWL</sequence>
<dbReference type="AlphaFoldDB" id="A0AAD8SD33"/>
<comment type="caution">
    <text evidence="1">The sequence shown here is derived from an EMBL/GenBank/DDBJ whole genome shotgun (WGS) entry which is preliminary data.</text>
</comment>
<gene>
    <name evidence="1" type="ORF">QYE76_066956</name>
</gene>
<name>A0AAD8SD33_LOLMU</name>
<evidence type="ECO:0000313" key="2">
    <source>
        <dbReference type="Proteomes" id="UP001231189"/>
    </source>
</evidence>
<evidence type="ECO:0000313" key="1">
    <source>
        <dbReference type="EMBL" id="KAK1649151.1"/>
    </source>
</evidence>
<dbReference type="Proteomes" id="UP001231189">
    <property type="component" value="Unassembled WGS sequence"/>
</dbReference>
<keyword evidence="2" id="KW-1185">Reference proteome</keyword>
<accession>A0AAD8SD33</accession>
<proteinExistence type="predicted"/>
<reference evidence="1" key="1">
    <citation type="submission" date="2023-07" db="EMBL/GenBank/DDBJ databases">
        <title>A chromosome-level genome assembly of Lolium multiflorum.</title>
        <authorList>
            <person name="Chen Y."/>
            <person name="Copetti D."/>
            <person name="Kolliker R."/>
            <person name="Studer B."/>
        </authorList>
    </citation>
    <scope>NUCLEOTIDE SEQUENCE</scope>
    <source>
        <strain evidence="1">02402/16</strain>
        <tissue evidence="1">Leaf</tissue>
    </source>
</reference>
<dbReference type="EMBL" id="JAUUTY010000004">
    <property type="protein sequence ID" value="KAK1649151.1"/>
    <property type="molecule type" value="Genomic_DNA"/>
</dbReference>
<organism evidence="1 2">
    <name type="scientific">Lolium multiflorum</name>
    <name type="common">Italian ryegrass</name>
    <name type="synonym">Lolium perenne subsp. multiflorum</name>
    <dbReference type="NCBI Taxonomy" id="4521"/>
    <lineage>
        <taxon>Eukaryota</taxon>
        <taxon>Viridiplantae</taxon>
        <taxon>Streptophyta</taxon>
        <taxon>Embryophyta</taxon>
        <taxon>Tracheophyta</taxon>
        <taxon>Spermatophyta</taxon>
        <taxon>Magnoliopsida</taxon>
        <taxon>Liliopsida</taxon>
        <taxon>Poales</taxon>
        <taxon>Poaceae</taxon>
        <taxon>BOP clade</taxon>
        <taxon>Pooideae</taxon>
        <taxon>Poodae</taxon>
        <taxon>Poeae</taxon>
        <taxon>Poeae Chloroplast Group 2 (Poeae type)</taxon>
        <taxon>Loliodinae</taxon>
        <taxon>Loliinae</taxon>
        <taxon>Lolium</taxon>
    </lineage>
</organism>